<dbReference type="EMBL" id="JAMYEC010000011">
    <property type="protein sequence ID" value="MDX2336115.1"/>
    <property type="molecule type" value="Genomic_DNA"/>
</dbReference>
<dbReference type="RefSeq" id="WP_155988133.1">
    <property type="nucleotide sequence ID" value="NZ_JAMYEC010000011.1"/>
</dbReference>
<dbReference type="Proteomes" id="UP001272940">
    <property type="component" value="Unassembled WGS sequence"/>
</dbReference>
<reference evidence="1 2" key="1">
    <citation type="journal article" date="2023" name="FEMS Microbes">
        <title>Whole genomes of deep-sea sponge-associated bacteria exhibit high novel natural product potential.</title>
        <authorList>
            <person name="Hesketh-Best P.J."/>
            <person name="January G.G."/>
            <person name="Koch M.J."/>
            <person name="Warburton P.J."/>
            <person name="Howell K.L."/>
            <person name="Upton M."/>
        </authorList>
    </citation>
    <scope>NUCLEOTIDE SEQUENCE [LARGE SCALE GENOMIC DNA]</scope>
    <source>
        <strain evidence="1 2">PC206-O</strain>
    </source>
</reference>
<dbReference type="GeneID" id="88840160"/>
<protein>
    <submittedName>
        <fullName evidence="1">Uncharacterized protein</fullName>
    </submittedName>
</protein>
<accession>A0ABU4KSX3</accession>
<name>A0ABU4KSX3_BREVE</name>
<proteinExistence type="predicted"/>
<evidence type="ECO:0000313" key="1">
    <source>
        <dbReference type="EMBL" id="MDX2336115.1"/>
    </source>
</evidence>
<keyword evidence="2" id="KW-1185">Reference proteome</keyword>
<comment type="caution">
    <text evidence="1">The sequence shown here is derived from an EMBL/GenBank/DDBJ whole genome shotgun (WGS) entry which is preliminary data.</text>
</comment>
<gene>
    <name evidence="1" type="ORF">NJD11_14340</name>
</gene>
<organism evidence="1 2">
    <name type="scientific">Brevundimonas vesicularis</name>
    <name type="common">Pseudomonas vesicularis</name>
    <dbReference type="NCBI Taxonomy" id="41276"/>
    <lineage>
        <taxon>Bacteria</taxon>
        <taxon>Pseudomonadati</taxon>
        <taxon>Pseudomonadota</taxon>
        <taxon>Alphaproteobacteria</taxon>
        <taxon>Caulobacterales</taxon>
        <taxon>Caulobacteraceae</taxon>
        <taxon>Brevundimonas</taxon>
    </lineage>
</organism>
<sequence length="59" mass="6615">MPQASVHFGPMHGRWRLGHIQAVDHDVDFRLHNIEVTPFEHLFGGLTPSRSEQLSGIVG</sequence>
<evidence type="ECO:0000313" key="2">
    <source>
        <dbReference type="Proteomes" id="UP001272940"/>
    </source>
</evidence>